<keyword evidence="3" id="KW-1185">Reference proteome</keyword>
<feature type="compositionally biased region" description="Basic and acidic residues" evidence="1">
    <location>
        <begin position="83"/>
        <end position="94"/>
    </location>
</feature>
<dbReference type="EMBL" id="JABELV010000043">
    <property type="protein sequence ID" value="KAG7561906.1"/>
    <property type="molecule type" value="Genomic_DNA"/>
</dbReference>
<feature type="compositionally biased region" description="Basic and acidic residues" evidence="1">
    <location>
        <begin position="120"/>
        <end position="131"/>
    </location>
</feature>
<feature type="compositionally biased region" description="Polar residues" evidence="1">
    <location>
        <begin position="23"/>
        <end position="49"/>
    </location>
</feature>
<dbReference type="Proteomes" id="UP000812966">
    <property type="component" value="Unassembled WGS sequence"/>
</dbReference>
<feature type="region of interest" description="Disordered" evidence="1">
    <location>
        <begin position="1"/>
        <end position="131"/>
    </location>
</feature>
<name>A0A8K0JMI1_9TREE</name>
<reference evidence="2" key="1">
    <citation type="submission" date="2020-04" db="EMBL/GenBank/DDBJ databases">
        <title>Analysis of mating type loci in Filobasidium floriforme.</title>
        <authorList>
            <person name="Nowrousian M."/>
        </authorList>
    </citation>
    <scope>NUCLEOTIDE SEQUENCE</scope>
    <source>
        <strain evidence="2">CBS 6242</strain>
    </source>
</reference>
<dbReference type="OrthoDB" id="5544050at2759"/>
<evidence type="ECO:0000256" key="1">
    <source>
        <dbReference type="SAM" id="MobiDB-lite"/>
    </source>
</evidence>
<comment type="caution">
    <text evidence="2">The sequence shown here is derived from an EMBL/GenBank/DDBJ whole genome shotgun (WGS) entry which is preliminary data.</text>
</comment>
<evidence type="ECO:0000313" key="3">
    <source>
        <dbReference type="Proteomes" id="UP000812966"/>
    </source>
</evidence>
<accession>A0A8K0JMI1</accession>
<protein>
    <submittedName>
        <fullName evidence="2">Uncharacterized protein</fullName>
    </submittedName>
</protein>
<proteinExistence type="predicted"/>
<feature type="compositionally biased region" description="Basic and acidic residues" evidence="1">
    <location>
        <begin position="50"/>
        <end position="65"/>
    </location>
</feature>
<organism evidence="2 3">
    <name type="scientific">Filobasidium floriforme</name>
    <dbReference type="NCBI Taxonomy" id="5210"/>
    <lineage>
        <taxon>Eukaryota</taxon>
        <taxon>Fungi</taxon>
        <taxon>Dikarya</taxon>
        <taxon>Basidiomycota</taxon>
        <taxon>Agaricomycotina</taxon>
        <taxon>Tremellomycetes</taxon>
        <taxon>Filobasidiales</taxon>
        <taxon>Filobasidiaceae</taxon>
        <taxon>Filobasidium</taxon>
    </lineage>
</organism>
<gene>
    <name evidence="2" type="ORF">FFLO_02635</name>
</gene>
<dbReference type="AlphaFoldDB" id="A0A8K0JMI1"/>
<evidence type="ECO:0000313" key="2">
    <source>
        <dbReference type="EMBL" id="KAG7561906.1"/>
    </source>
</evidence>
<sequence>MSDDIQKKQGSSSSTAAKPHLTHTASGSPLPPTNGTSQPHTSVGGTTTSDKVKEKGKEKEKDSLEKPSNVFKNDGSFLARFQKPKEPSAEDKKAAAVAQKKAFEDRFRKRGKRPLPVGEDDSKNKKPKTELSAYEKEVAKYESRVLKDTGSGVRAIMK</sequence>